<dbReference type="PANTHER" id="PTHR47592">
    <property type="entry name" value="PBF68 PROTEIN"/>
    <property type="match status" value="1"/>
</dbReference>
<evidence type="ECO:0000313" key="1">
    <source>
        <dbReference type="EMBL" id="WJZ85969.1"/>
    </source>
</evidence>
<gene>
    <name evidence="1" type="ORF">VitviT2T_005475</name>
</gene>
<dbReference type="Proteomes" id="UP001227230">
    <property type="component" value="Chromosome 4"/>
</dbReference>
<keyword evidence="2" id="KW-1185">Reference proteome</keyword>
<dbReference type="Pfam" id="PF14223">
    <property type="entry name" value="Retrotran_gag_2"/>
    <property type="match status" value="1"/>
</dbReference>
<evidence type="ECO:0000313" key="2">
    <source>
        <dbReference type="Proteomes" id="UP001227230"/>
    </source>
</evidence>
<accession>A0ABY9BTD9</accession>
<reference evidence="1 2" key="1">
    <citation type="journal article" date="2023" name="Hortic Res">
        <title>The complete reference genome for grapevine (Vitis vinifera L.) genetics and breeding.</title>
        <authorList>
            <person name="Shi X."/>
            <person name="Cao S."/>
            <person name="Wang X."/>
            <person name="Huang S."/>
            <person name="Wang Y."/>
            <person name="Liu Z."/>
            <person name="Liu W."/>
            <person name="Leng X."/>
            <person name="Peng Y."/>
            <person name="Wang N."/>
            <person name="Wang Y."/>
            <person name="Ma Z."/>
            <person name="Xu X."/>
            <person name="Zhang F."/>
            <person name="Xue H."/>
            <person name="Zhong H."/>
            <person name="Wang Y."/>
            <person name="Zhang K."/>
            <person name="Velt A."/>
            <person name="Avia K."/>
            <person name="Holtgrawe D."/>
            <person name="Grimplet J."/>
            <person name="Matus J.T."/>
            <person name="Ware D."/>
            <person name="Wu X."/>
            <person name="Wang H."/>
            <person name="Liu C."/>
            <person name="Fang Y."/>
            <person name="Rustenholz C."/>
            <person name="Cheng Z."/>
            <person name="Xiao H."/>
            <person name="Zhou Y."/>
        </authorList>
    </citation>
    <scope>NUCLEOTIDE SEQUENCE [LARGE SCALE GENOMIC DNA]</scope>
    <source>
        <strain evidence="2">cv. Pinot noir / PN40024</strain>
        <tissue evidence="1">Leaf</tissue>
    </source>
</reference>
<organism evidence="1 2">
    <name type="scientific">Vitis vinifera</name>
    <name type="common">Grape</name>
    <dbReference type="NCBI Taxonomy" id="29760"/>
    <lineage>
        <taxon>Eukaryota</taxon>
        <taxon>Viridiplantae</taxon>
        <taxon>Streptophyta</taxon>
        <taxon>Embryophyta</taxon>
        <taxon>Tracheophyta</taxon>
        <taxon>Spermatophyta</taxon>
        <taxon>Magnoliopsida</taxon>
        <taxon>eudicotyledons</taxon>
        <taxon>Gunneridae</taxon>
        <taxon>Pentapetalae</taxon>
        <taxon>rosids</taxon>
        <taxon>Vitales</taxon>
        <taxon>Vitaceae</taxon>
        <taxon>Viteae</taxon>
        <taxon>Vitis</taxon>
    </lineage>
</organism>
<protein>
    <recommendedName>
        <fullName evidence="3">Retrovirus-related Pol polyprotein from transposon TNT 1-94</fullName>
    </recommendedName>
</protein>
<evidence type="ECO:0008006" key="3">
    <source>
        <dbReference type="Google" id="ProtNLM"/>
    </source>
</evidence>
<sequence>MALGSNLVRNGSSISEAAGLEHSSHYPHVSKPVEDLAMELPLQRFLNEFMPSLLQIQSLRIAIGRYTTISDTPSQVKTTKELWESLEKKYKTEDASMKKFIVGRFLDYKMVDSKTLTSKVQELQIILHELRPEKMELSESFQVVAIVEKLPLSWKDFKNYLKHKRKEMRLEDLIVRLKIEEDNRVSEKKVGKHPMEPKANLVEPKANKKIKHFGEGPSQGKNKYKKFVGKCYICNK</sequence>
<dbReference type="PANTHER" id="PTHR47592:SF27">
    <property type="entry name" value="OS08G0421700 PROTEIN"/>
    <property type="match status" value="1"/>
</dbReference>
<dbReference type="EMBL" id="CP126651">
    <property type="protein sequence ID" value="WJZ85969.1"/>
    <property type="molecule type" value="Genomic_DNA"/>
</dbReference>
<proteinExistence type="predicted"/>
<name>A0ABY9BTD9_VITVI</name>